<dbReference type="AlphaFoldDB" id="H6RNA8"/>
<protein>
    <submittedName>
        <fullName evidence="1">Uncharacterized protein</fullName>
    </submittedName>
</protein>
<accession>H6RNA8</accession>
<dbReference type="Proteomes" id="UP000007517">
    <property type="component" value="Chromosome"/>
</dbReference>
<evidence type="ECO:0000313" key="2">
    <source>
        <dbReference type="Proteomes" id="UP000007517"/>
    </source>
</evidence>
<dbReference type="HOGENOM" id="CLU_1913018_0_0_11"/>
<gene>
    <name evidence="1" type="ordered locus">BLASA_1737</name>
</gene>
<dbReference type="EMBL" id="FO117623">
    <property type="protein sequence ID" value="CCG02656.1"/>
    <property type="molecule type" value="Genomic_DNA"/>
</dbReference>
<reference evidence="2" key="2">
    <citation type="submission" date="2012-02" db="EMBL/GenBank/DDBJ databases">
        <title>Complete genome sequence of Blastococcus saxobsidens strain DD2.</title>
        <authorList>
            <person name="Genoscope."/>
        </authorList>
    </citation>
    <scope>NUCLEOTIDE SEQUENCE [LARGE SCALE GENOMIC DNA]</scope>
    <source>
        <strain evidence="2">DD2</strain>
    </source>
</reference>
<keyword evidence="2" id="KW-1185">Reference proteome</keyword>
<sequence length="132" mass="14624">MKRVLPWLAAALVAGTGILFLRAELMTVDIPQPEGSYTDVVLAVSIREDEAVREEMTRGLVSNCRLLVNADVVEDSFAAVDEGVFSFRLRPGLDEFDRRELEGCLRDTKVQHLLADVRRLETVTPQDAGSPP</sequence>
<evidence type="ECO:0000313" key="1">
    <source>
        <dbReference type="EMBL" id="CCG02656.1"/>
    </source>
</evidence>
<reference evidence="1 2" key="1">
    <citation type="journal article" date="2012" name="J. Bacteriol.">
        <title>Genome Sequence of Blastococcus saxobsidens DD2, a Stone-Inhabiting Bacterium.</title>
        <authorList>
            <person name="Chouaia B."/>
            <person name="Crotti E."/>
            <person name="Brusetti L."/>
            <person name="Daffonchio D."/>
            <person name="Essoussi I."/>
            <person name="Nouioui I."/>
            <person name="Sbissi I."/>
            <person name="Ghodhbane-Gtari F."/>
            <person name="Gtari M."/>
            <person name="Vacherie B."/>
            <person name="Barbe V."/>
            <person name="Medigue C."/>
            <person name="Gury J."/>
            <person name="Pujic P."/>
            <person name="Normand P."/>
        </authorList>
    </citation>
    <scope>NUCLEOTIDE SEQUENCE [LARGE SCALE GENOMIC DNA]</scope>
    <source>
        <strain evidence="1 2">DD2</strain>
    </source>
</reference>
<name>H6RNA8_BLASD</name>
<dbReference type="RefSeq" id="WP_014375546.1">
    <property type="nucleotide sequence ID" value="NC_016943.1"/>
</dbReference>
<dbReference type="STRING" id="1146883.BLASA_1737"/>
<dbReference type="OrthoDB" id="5194121at2"/>
<organism evidence="1 2">
    <name type="scientific">Blastococcus saxobsidens (strain DD2)</name>
    <dbReference type="NCBI Taxonomy" id="1146883"/>
    <lineage>
        <taxon>Bacteria</taxon>
        <taxon>Bacillati</taxon>
        <taxon>Actinomycetota</taxon>
        <taxon>Actinomycetes</taxon>
        <taxon>Geodermatophilales</taxon>
        <taxon>Geodermatophilaceae</taxon>
        <taxon>Blastococcus</taxon>
    </lineage>
</organism>
<dbReference type="KEGG" id="bsd:BLASA_1737"/>
<proteinExistence type="predicted"/>